<keyword evidence="1" id="KW-0472">Membrane</keyword>
<keyword evidence="1" id="KW-1133">Transmembrane helix</keyword>
<name>A0A9X2LBT8_9PROT</name>
<organism evidence="2 3">
    <name type="scientific">Parvularcula maris</name>
    <dbReference type="NCBI Taxonomy" id="2965077"/>
    <lineage>
        <taxon>Bacteria</taxon>
        <taxon>Pseudomonadati</taxon>
        <taxon>Pseudomonadota</taxon>
        <taxon>Alphaproteobacteria</taxon>
        <taxon>Parvularculales</taxon>
        <taxon>Parvularculaceae</taxon>
        <taxon>Parvularcula</taxon>
    </lineage>
</organism>
<sequence>MKALTGAGIGLIALWMIAGGILHLVVPEAFFPIVPDWLPEGPVVIISGLIELLIGIGVLIPRTRAGAAFGFALLCALFLPLHLWDFFRPDPVFSVPVLASVRIGVQLLLIGLGLWLWQRSTASEGSARSKRNGETKPEASR</sequence>
<reference evidence="2" key="1">
    <citation type="submission" date="2022-07" db="EMBL/GenBank/DDBJ databases">
        <title>Parvularcula maris sp. nov., an algicidal bacterium isolated from seawater.</title>
        <authorList>
            <person name="Li F."/>
        </authorList>
    </citation>
    <scope>NUCLEOTIDE SEQUENCE</scope>
    <source>
        <strain evidence="2">BGMRC 0090</strain>
    </source>
</reference>
<evidence type="ECO:0000313" key="3">
    <source>
        <dbReference type="Proteomes" id="UP001142610"/>
    </source>
</evidence>
<dbReference type="RefSeq" id="WP_256620530.1">
    <property type="nucleotide sequence ID" value="NZ_JANIBC010000022.1"/>
</dbReference>
<proteinExistence type="predicted"/>
<dbReference type="AlphaFoldDB" id="A0A9X2LBT8"/>
<feature type="transmembrane region" description="Helical" evidence="1">
    <location>
        <begin position="43"/>
        <end position="60"/>
    </location>
</feature>
<keyword evidence="3" id="KW-1185">Reference proteome</keyword>
<keyword evidence="1" id="KW-0812">Transmembrane</keyword>
<feature type="transmembrane region" description="Helical" evidence="1">
    <location>
        <begin position="67"/>
        <end position="87"/>
    </location>
</feature>
<evidence type="ECO:0008006" key="4">
    <source>
        <dbReference type="Google" id="ProtNLM"/>
    </source>
</evidence>
<feature type="transmembrane region" description="Helical" evidence="1">
    <location>
        <begin position="93"/>
        <end position="117"/>
    </location>
</feature>
<gene>
    <name evidence="2" type="ORF">NOG11_14520</name>
</gene>
<dbReference type="PANTHER" id="PTHR36974">
    <property type="entry name" value="MEMBRANE PROTEIN-RELATED"/>
    <property type="match status" value="1"/>
</dbReference>
<dbReference type="PANTHER" id="PTHR36974:SF1">
    <property type="entry name" value="DOXX FAMILY MEMBRANE PROTEIN"/>
    <property type="match status" value="1"/>
</dbReference>
<dbReference type="Proteomes" id="UP001142610">
    <property type="component" value="Unassembled WGS sequence"/>
</dbReference>
<dbReference type="EMBL" id="JANIBC010000022">
    <property type="protein sequence ID" value="MCQ8186594.1"/>
    <property type="molecule type" value="Genomic_DNA"/>
</dbReference>
<comment type="caution">
    <text evidence="2">The sequence shown here is derived from an EMBL/GenBank/DDBJ whole genome shotgun (WGS) entry which is preliminary data.</text>
</comment>
<evidence type="ECO:0000313" key="2">
    <source>
        <dbReference type="EMBL" id="MCQ8186594.1"/>
    </source>
</evidence>
<evidence type="ECO:0000256" key="1">
    <source>
        <dbReference type="SAM" id="Phobius"/>
    </source>
</evidence>
<accession>A0A9X2LBT8</accession>
<protein>
    <recommendedName>
        <fullName evidence="4">DoxX family membrane protein</fullName>
    </recommendedName>
</protein>